<feature type="domain" description="3-keto-alpha-glucoside-1,2-lyase/3-keto-2-hydroxy-glucal hydratase" evidence="2">
    <location>
        <begin position="69"/>
        <end position="260"/>
    </location>
</feature>
<name>A0ABU9AP24_9BACT</name>
<dbReference type="Proteomes" id="UP001371305">
    <property type="component" value="Unassembled WGS sequence"/>
</dbReference>
<feature type="signal peptide" evidence="1">
    <location>
        <begin position="1"/>
        <end position="25"/>
    </location>
</feature>
<comment type="caution">
    <text evidence="3">The sequence shown here is derived from an EMBL/GenBank/DDBJ whole genome shotgun (WGS) entry which is preliminary data.</text>
</comment>
<evidence type="ECO:0000256" key="1">
    <source>
        <dbReference type="SAM" id="SignalP"/>
    </source>
</evidence>
<reference evidence="3 4" key="1">
    <citation type="submission" date="2024-04" db="EMBL/GenBank/DDBJ databases">
        <title>Luteolibacter sp. isolated from soil.</title>
        <authorList>
            <person name="An J."/>
        </authorList>
    </citation>
    <scope>NUCLEOTIDE SEQUENCE [LARGE SCALE GENOMIC DNA]</scope>
    <source>
        <strain evidence="3 4">Y139</strain>
    </source>
</reference>
<accession>A0ABU9AP24</accession>
<evidence type="ECO:0000313" key="4">
    <source>
        <dbReference type="Proteomes" id="UP001371305"/>
    </source>
</evidence>
<dbReference type="RefSeq" id="WP_341402519.1">
    <property type="nucleotide sequence ID" value="NZ_JBBUKT010000001.1"/>
</dbReference>
<sequence>MKSNSILPILFGAGLTAALISAASAGEGYKDTPLIPGSKWHVHDPDRPKPPIVTPGKQFDQMADAPSDAVVLFNGKDFSKWVGEKGDVQWKIENGYAETTHTGRIHTKDEFGDFQLHIEFATPAKVEGNGQGRGNNGVNIYGKYEVQVLDSYNNDTYADGQASAIYGQTPPMVNASRPPGEWQTYDIIFEGPRWDASGKLLKKAYLTVLHNGLIVHNRRELHGDTRYRAVGNYDTPQPPKGFIELYEHGNPVRFRNIWIREIKIPTPEDLGMVPDAK</sequence>
<keyword evidence="4" id="KW-1185">Reference proteome</keyword>
<feature type="chain" id="PRO_5046355951" evidence="1">
    <location>
        <begin position="26"/>
        <end position="277"/>
    </location>
</feature>
<organism evidence="3 4">
    <name type="scientific">Luteolibacter soli</name>
    <dbReference type="NCBI Taxonomy" id="3135280"/>
    <lineage>
        <taxon>Bacteria</taxon>
        <taxon>Pseudomonadati</taxon>
        <taxon>Verrucomicrobiota</taxon>
        <taxon>Verrucomicrobiia</taxon>
        <taxon>Verrucomicrobiales</taxon>
        <taxon>Verrucomicrobiaceae</taxon>
        <taxon>Luteolibacter</taxon>
    </lineage>
</organism>
<gene>
    <name evidence="3" type="ORF">WKV53_01260</name>
</gene>
<dbReference type="Gene3D" id="2.60.120.560">
    <property type="entry name" value="Exo-inulinase, domain 1"/>
    <property type="match status" value="1"/>
</dbReference>
<protein>
    <submittedName>
        <fullName evidence="3">DUF1080 domain-containing protein</fullName>
    </submittedName>
</protein>
<keyword evidence="1" id="KW-0732">Signal</keyword>
<dbReference type="EMBL" id="JBBUKT010000001">
    <property type="protein sequence ID" value="MEK7949100.1"/>
    <property type="molecule type" value="Genomic_DNA"/>
</dbReference>
<evidence type="ECO:0000259" key="2">
    <source>
        <dbReference type="Pfam" id="PF06439"/>
    </source>
</evidence>
<proteinExistence type="predicted"/>
<dbReference type="InterPro" id="IPR010496">
    <property type="entry name" value="AL/BT2_dom"/>
</dbReference>
<dbReference type="Pfam" id="PF06439">
    <property type="entry name" value="3keto-disac_hyd"/>
    <property type="match status" value="1"/>
</dbReference>
<evidence type="ECO:0000313" key="3">
    <source>
        <dbReference type="EMBL" id="MEK7949100.1"/>
    </source>
</evidence>